<feature type="compositionally biased region" description="Basic and acidic residues" evidence="1">
    <location>
        <begin position="104"/>
        <end position="115"/>
    </location>
</feature>
<dbReference type="EMBL" id="AKHW03002266">
    <property type="protein sequence ID" value="KYO39344.1"/>
    <property type="molecule type" value="Genomic_DNA"/>
</dbReference>
<protein>
    <submittedName>
        <fullName evidence="2">Uncharacterized protein</fullName>
    </submittedName>
</protein>
<evidence type="ECO:0000256" key="1">
    <source>
        <dbReference type="SAM" id="MobiDB-lite"/>
    </source>
</evidence>
<feature type="region of interest" description="Disordered" evidence="1">
    <location>
        <begin position="28"/>
        <end position="191"/>
    </location>
</feature>
<name>A0A151NRD4_ALLMI</name>
<evidence type="ECO:0000313" key="2">
    <source>
        <dbReference type="EMBL" id="KYO39344.1"/>
    </source>
</evidence>
<feature type="compositionally biased region" description="Basic and acidic residues" evidence="1">
    <location>
        <begin position="82"/>
        <end position="91"/>
    </location>
</feature>
<dbReference type="Proteomes" id="UP000050525">
    <property type="component" value="Unassembled WGS sequence"/>
</dbReference>
<dbReference type="AlphaFoldDB" id="A0A151NRD4"/>
<feature type="compositionally biased region" description="Polar residues" evidence="1">
    <location>
        <begin position="28"/>
        <end position="44"/>
    </location>
</feature>
<proteinExistence type="predicted"/>
<organism evidence="2 3">
    <name type="scientific">Alligator mississippiensis</name>
    <name type="common">American alligator</name>
    <dbReference type="NCBI Taxonomy" id="8496"/>
    <lineage>
        <taxon>Eukaryota</taxon>
        <taxon>Metazoa</taxon>
        <taxon>Chordata</taxon>
        <taxon>Craniata</taxon>
        <taxon>Vertebrata</taxon>
        <taxon>Euteleostomi</taxon>
        <taxon>Archelosauria</taxon>
        <taxon>Archosauria</taxon>
        <taxon>Crocodylia</taxon>
        <taxon>Alligatoridae</taxon>
        <taxon>Alligatorinae</taxon>
        <taxon>Alligator</taxon>
    </lineage>
</organism>
<gene>
    <name evidence="2" type="ORF">Y1Q_0014371</name>
</gene>
<comment type="caution">
    <text evidence="2">The sequence shown here is derived from an EMBL/GenBank/DDBJ whole genome shotgun (WGS) entry which is preliminary data.</text>
</comment>
<reference evidence="2 3" key="1">
    <citation type="journal article" date="2012" name="Genome Biol.">
        <title>Sequencing three crocodilian genomes to illuminate the evolution of archosaurs and amniotes.</title>
        <authorList>
            <person name="St John J.A."/>
            <person name="Braun E.L."/>
            <person name="Isberg S.R."/>
            <person name="Miles L.G."/>
            <person name="Chong A.Y."/>
            <person name="Gongora J."/>
            <person name="Dalzell P."/>
            <person name="Moran C."/>
            <person name="Bed'hom B."/>
            <person name="Abzhanov A."/>
            <person name="Burgess S.C."/>
            <person name="Cooksey A.M."/>
            <person name="Castoe T.A."/>
            <person name="Crawford N.G."/>
            <person name="Densmore L.D."/>
            <person name="Drew J.C."/>
            <person name="Edwards S.V."/>
            <person name="Faircloth B.C."/>
            <person name="Fujita M.K."/>
            <person name="Greenwold M.J."/>
            <person name="Hoffmann F.G."/>
            <person name="Howard J.M."/>
            <person name="Iguchi T."/>
            <person name="Janes D.E."/>
            <person name="Khan S.Y."/>
            <person name="Kohno S."/>
            <person name="de Koning A.J."/>
            <person name="Lance S.L."/>
            <person name="McCarthy F.M."/>
            <person name="McCormack J.E."/>
            <person name="Merchant M.E."/>
            <person name="Peterson D.G."/>
            <person name="Pollock D.D."/>
            <person name="Pourmand N."/>
            <person name="Raney B.J."/>
            <person name="Roessler K.A."/>
            <person name="Sanford J.R."/>
            <person name="Sawyer R.H."/>
            <person name="Schmidt C.J."/>
            <person name="Triplett E.W."/>
            <person name="Tuberville T.D."/>
            <person name="Venegas-Anaya M."/>
            <person name="Howard J.T."/>
            <person name="Jarvis E.D."/>
            <person name="Guillette L.J.Jr."/>
            <person name="Glenn T.C."/>
            <person name="Green R.E."/>
            <person name="Ray D.A."/>
        </authorList>
    </citation>
    <scope>NUCLEOTIDE SEQUENCE [LARGE SCALE GENOMIC DNA]</scope>
    <source>
        <strain evidence="2">KSC_2009_1</strain>
    </source>
</reference>
<evidence type="ECO:0000313" key="3">
    <source>
        <dbReference type="Proteomes" id="UP000050525"/>
    </source>
</evidence>
<accession>A0A151NRD4</accession>
<sequence length="191" mass="21156">MARNCSSTTSSSICSLLRRWGSSQRWASSRSRLKTSCSPLASRQRTARKRWRQVSGVTPSVKVEDMSSDTMQPGESWPEQPRACHADRPLEESGDVETLGPRDNPPDVPREDNPPPREPGAGTLSRAEQQPPEEGPGNLELQRTSPGRLEERSSLTHEPGQVQRGQGRPPKQEESWEVSRAPGSARRGIKK</sequence>
<keyword evidence="3" id="KW-1185">Reference proteome</keyword>